<dbReference type="SUPFAM" id="SSF81321">
    <property type="entry name" value="Family A G protein-coupled receptor-like"/>
    <property type="match status" value="1"/>
</dbReference>
<evidence type="ECO:0000259" key="9">
    <source>
        <dbReference type="PROSITE" id="PS50262"/>
    </source>
</evidence>
<comment type="subcellular location">
    <subcellularLocation>
        <location evidence="2">Membrane</location>
    </subcellularLocation>
</comment>
<dbReference type="EMBL" id="JAMKFB020000008">
    <property type="protein sequence ID" value="KAL0187397.1"/>
    <property type="molecule type" value="Genomic_DNA"/>
</dbReference>
<evidence type="ECO:0000256" key="7">
    <source>
        <dbReference type="ARBA" id="ARBA00032251"/>
    </source>
</evidence>
<keyword evidence="5" id="KW-1133">Transmembrane helix</keyword>
<dbReference type="GO" id="GO:0016020">
    <property type="term" value="C:membrane"/>
    <property type="evidence" value="ECO:0007669"/>
    <property type="project" value="UniProtKB-SubCell"/>
</dbReference>
<dbReference type="Gene3D" id="1.20.1070.10">
    <property type="entry name" value="Rhodopsin 7-helix transmembrane proteins"/>
    <property type="match status" value="1"/>
</dbReference>
<keyword evidence="4" id="KW-0812">Transmembrane</keyword>
<evidence type="ECO:0000313" key="10">
    <source>
        <dbReference type="EMBL" id="KAL0187397.1"/>
    </source>
</evidence>
<proteinExistence type="predicted"/>
<accession>A0ABD0QMI8</accession>
<comment type="caution">
    <text evidence="10">The sequence shown here is derived from an EMBL/GenBank/DDBJ whole genome shotgun (WGS) entry which is preliminary data.</text>
</comment>
<evidence type="ECO:0000256" key="3">
    <source>
        <dbReference type="ARBA" id="ARBA00018873"/>
    </source>
</evidence>
<feature type="non-terminal residue" evidence="10">
    <location>
        <position position="66"/>
    </location>
</feature>
<evidence type="ECO:0000313" key="11">
    <source>
        <dbReference type="Proteomes" id="UP001529510"/>
    </source>
</evidence>
<dbReference type="PRINTS" id="PR01846">
    <property type="entry name" value="TRHRFAMILY"/>
</dbReference>
<dbReference type="Proteomes" id="UP001529510">
    <property type="component" value="Unassembled WGS sequence"/>
</dbReference>
<keyword evidence="11" id="KW-1185">Reference proteome</keyword>
<name>A0ABD0QMI8_CIRMR</name>
<evidence type="ECO:0000256" key="4">
    <source>
        <dbReference type="ARBA" id="ARBA00022692"/>
    </source>
</evidence>
<evidence type="ECO:0000256" key="6">
    <source>
        <dbReference type="ARBA" id="ARBA00023136"/>
    </source>
</evidence>
<dbReference type="Pfam" id="PF00001">
    <property type="entry name" value="7tm_1"/>
    <property type="match status" value="1"/>
</dbReference>
<reference evidence="10 11" key="1">
    <citation type="submission" date="2024-05" db="EMBL/GenBank/DDBJ databases">
        <title>Genome sequencing and assembly of Indian major carp, Cirrhinus mrigala (Hamilton, 1822).</title>
        <authorList>
            <person name="Mohindra V."/>
            <person name="Chowdhury L.M."/>
            <person name="Lal K."/>
            <person name="Jena J.K."/>
        </authorList>
    </citation>
    <scope>NUCLEOTIDE SEQUENCE [LARGE SCALE GENOMIC DNA]</scope>
    <source>
        <strain evidence="10">CM1030</strain>
        <tissue evidence="10">Blood</tissue>
    </source>
</reference>
<dbReference type="PANTHER" id="PTHR46061">
    <property type="entry name" value="THYROTROPIN-RELEASING HORMONE RECEPTOR"/>
    <property type="match status" value="1"/>
</dbReference>
<dbReference type="InterPro" id="IPR000276">
    <property type="entry name" value="GPCR_Rhodpsn"/>
</dbReference>
<evidence type="ECO:0000256" key="8">
    <source>
        <dbReference type="SAM" id="SignalP"/>
    </source>
</evidence>
<evidence type="ECO:0000256" key="2">
    <source>
        <dbReference type="ARBA" id="ARBA00004370"/>
    </source>
</evidence>
<keyword evidence="6" id="KW-0472">Membrane</keyword>
<keyword evidence="8" id="KW-0732">Signal</keyword>
<gene>
    <name evidence="10" type="ORF">M9458_019067</name>
</gene>
<dbReference type="InterPro" id="IPR017452">
    <property type="entry name" value="GPCR_Rhodpsn_7TM"/>
</dbReference>
<feature type="signal peptide" evidence="8">
    <location>
        <begin position="1"/>
        <end position="18"/>
    </location>
</feature>
<dbReference type="PANTHER" id="PTHR46061:SF1">
    <property type="entry name" value="THYROTROPIN-RELEASING HORMONE RECEPTOR"/>
    <property type="match status" value="1"/>
</dbReference>
<evidence type="ECO:0000256" key="1">
    <source>
        <dbReference type="ARBA" id="ARBA00004100"/>
    </source>
</evidence>
<organism evidence="10 11">
    <name type="scientific">Cirrhinus mrigala</name>
    <name type="common">Mrigala</name>
    <dbReference type="NCBI Taxonomy" id="683832"/>
    <lineage>
        <taxon>Eukaryota</taxon>
        <taxon>Metazoa</taxon>
        <taxon>Chordata</taxon>
        <taxon>Craniata</taxon>
        <taxon>Vertebrata</taxon>
        <taxon>Euteleostomi</taxon>
        <taxon>Actinopterygii</taxon>
        <taxon>Neopterygii</taxon>
        <taxon>Teleostei</taxon>
        <taxon>Ostariophysi</taxon>
        <taxon>Cypriniformes</taxon>
        <taxon>Cyprinidae</taxon>
        <taxon>Labeoninae</taxon>
        <taxon>Labeonini</taxon>
        <taxon>Cirrhinus</taxon>
    </lineage>
</organism>
<feature type="domain" description="G-protein coupled receptors family 1 profile" evidence="9">
    <location>
        <begin position="1"/>
        <end position="54"/>
    </location>
</feature>
<dbReference type="AlphaFoldDB" id="A0ABD0QMI8"/>
<comment type="function">
    <text evidence="1">Receptor for thyrotropin-releasing hormone (TRH). Upon ligand binding, this G-protein-coupled receptor triggers activation of the phosphatidylinositol (IP3)-calcium-protein kinase C (PKC) pathway.</text>
</comment>
<evidence type="ECO:0000256" key="5">
    <source>
        <dbReference type="ARBA" id="ARBA00022989"/>
    </source>
</evidence>
<dbReference type="PROSITE" id="PS50262">
    <property type="entry name" value="G_PROTEIN_RECEP_F1_2"/>
    <property type="match status" value="1"/>
</dbReference>
<dbReference type="InterPro" id="IPR002120">
    <property type="entry name" value="TRH_rcpt_1"/>
</dbReference>
<sequence length="66" mass="7702">MLVVVVVLFALLWMPYRTLVVVNSFMDPPYLDTWFLLFCRMCIYTNSAVNPIIYNAMSQKLCVCKC</sequence>
<feature type="chain" id="PRO_5044882964" description="Thyrotropin-releasing hormone receptor" evidence="8">
    <location>
        <begin position="19"/>
        <end position="66"/>
    </location>
</feature>
<protein>
    <recommendedName>
        <fullName evidence="3">Thyrotropin-releasing hormone receptor</fullName>
    </recommendedName>
    <alternativeName>
        <fullName evidence="7">Thyroliberin receptor</fullName>
    </alternativeName>
</protein>